<evidence type="ECO:0000256" key="1">
    <source>
        <dbReference type="SAM" id="Phobius"/>
    </source>
</evidence>
<protein>
    <submittedName>
        <fullName evidence="2">Uncharacterized protein</fullName>
    </submittedName>
</protein>
<feature type="transmembrane region" description="Helical" evidence="1">
    <location>
        <begin position="72"/>
        <end position="92"/>
    </location>
</feature>
<reference evidence="2 3" key="1">
    <citation type="submission" date="2015-11" db="EMBL/GenBank/DDBJ databases">
        <title>Draft genome sequences of new species of the genus Lactobacillus isolated from orchardgrass silage.</title>
        <authorList>
            <person name="Tohno M."/>
            <person name="Tanizawa Y."/>
            <person name="Arita M."/>
        </authorList>
    </citation>
    <scope>NUCLEOTIDE SEQUENCE [LARGE SCALE GENOMIC DNA]</scope>
    <source>
        <strain evidence="2 3">IWT25</strain>
    </source>
</reference>
<sequence length="124" mass="13896" precursor="true">MMAKVVKWGLAFAICILCAIGATVPLAESSAVKVSLFCLYLICNLFLANQLLAIPDWKQAIRKSVKKREPNWIKLVCGGIFLLNAFLVPTYQTFWESALWLLADIVCYIAICAVVISIVRRFLK</sequence>
<proteinExistence type="predicted"/>
<evidence type="ECO:0000313" key="3">
    <source>
        <dbReference type="Proteomes" id="UP000198414"/>
    </source>
</evidence>
<name>A0A1Z5IY73_9LACO</name>
<evidence type="ECO:0000313" key="2">
    <source>
        <dbReference type="EMBL" id="GAX06733.1"/>
    </source>
</evidence>
<keyword evidence="1" id="KW-0812">Transmembrane</keyword>
<keyword evidence="1" id="KW-1133">Transmembrane helix</keyword>
<dbReference type="AlphaFoldDB" id="A0A1Z5IY73"/>
<feature type="transmembrane region" description="Helical" evidence="1">
    <location>
        <begin position="31"/>
        <end position="52"/>
    </location>
</feature>
<accession>A0A1Z5IY73</accession>
<dbReference type="Proteomes" id="UP000198414">
    <property type="component" value="Unassembled WGS sequence"/>
</dbReference>
<feature type="transmembrane region" description="Helical" evidence="1">
    <location>
        <begin position="98"/>
        <end position="119"/>
    </location>
</feature>
<dbReference type="EMBL" id="BCMI01000024">
    <property type="protein sequence ID" value="GAX06733.1"/>
    <property type="molecule type" value="Genomic_DNA"/>
</dbReference>
<dbReference type="RefSeq" id="WP_089121695.1">
    <property type="nucleotide sequence ID" value="NZ_BCMI01000024.1"/>
</dbReference>
<comment type="caution">
    <text evidence="2">The sequence shown here is derived from an EMBL/GenBank/DDBJ whole genome shotgun (WGS) entry which is preliminary data.</text>
</comment>
<keyword evidence="1" id="KW-0472">Membrane</keyword>
<organism evidence="2 3">
    <name type="scientific">Secundilactobacillus pentosiphilus</name>
    <dbReference type="NCBI Taxonomy" id="1714682"/>
    <lineage>
        <taxon>Bacteria</taxon>
        <taxon>Bacillati</taxon>
        <taxon>Bacillota</taxon>
        <taxon>Bacilli</taxon>
        <taxon>Lactobacillales</taxon>
        <taxon>Lactobacillaceae</taxon>
        <taxon>Secundilactobacillus</taxon>
    </lineage>
</organism>
<gene>
    <name evidence="2" type="ORF">IWT25_02080</name>
</gene>